<feature type="transmembrane region" description="Helical" evidence="1">
    <location>
        <begin position="202"/>
        <end position="224"/>
    </location>
</feature>
<feature type="transmembrane region" description="Helical" evidence="1">
    <location>
        <begin position="12"/>
        <end position="32"/>
    </location>
</feature>
<dbReference type="EMBL" id="LAZR01004018">
    <property type="protein sequence ID" value="KKN12576.1"/>
    <property type="molecule type" value="Genomic_DNA"/>
</dbReference>
<protein>
    <recommendedName>
        <fullName evidence="3">Glycosyltransferase RgtA/B/C/D-like domain-containing protein</fullName>
    </recommendedName>
</protein>
<keyword evidence="1" id="KW-1133">Transmembrane helix</keyword>
<accession>A0A0F9QHD2</accession>
<comment type="caution">
    <text evidence="2">The sequence shown here is derived from an EMBL/GenBank/DDBJ whole genome shotgun (WGS) entry which is preliminary data.</text>
</comment>
<keyword evidence="1" id="KW-0472">Membrane</keyword>
<organism evidence="2">
    <name type="scientific">marine sediment metagenome</name>
    <dbReference type="NCBI Taxonomy" id="412755"/>
    <lineage>
        <taxon>unclassified sequences</taxon>
        <taxon>metagenomes</taxon>
        <taxon>ecological metagenomes</taxon>
    </lineage>
</organism>
<reference evidence="2" key="1">
    <citation type="journal article" date="2015" name="Nature">
        <title>Complex archaea that bridge the gap between prokaryotes and eukaryotes.</title>
        <authorList>
            <person name="Spang A."/>
            <person name="Saw J.H."/>
            <person name="Jorgensen S.L."/>
            <person name="Zaremba-Niedzwiedzka K."/>
            <person name="Martijn J."/>
            <person name="Lind A.E."/>
            <person name="van Eijk R."/>
            <person name="Schleper C."/>
            <person name="Guy L."/>
            <person name="Ettema T.J."/>
        </authorList>
    </citation>
    <scope>NUCLEOTIDE SEQUENCE</scope>
</reference>
<feature type="transmembrane region" description="Helical" evidence="1">
    <location>
        <begin position="256"/>
        <end position="275"/>
    </location>
</feature>
<evidence type="ECO:0000313" key="2">
    <source>
        <dbReference type="EMBL" id="KKN12576.1"/>
    </source>
</evidence>
<feature type="transmembrane region" description="Helical" evidence="1">
    <location>
        <begin position="100"/>
        <end position="120"/>
    </location>
</feature>
<name>A0A0F9QHD2_9ZZZZ</name>
<dbReference type="AlphaFoldDB" id="A0A0F9QHD2"/>
<feature type="transmembrane region" description="Helical" evidence="1">
    <location>
        <begin position="230"/>
        <end position="249"/>
    </location>
</feature>
<feature type="transmembrane region" description="Helical" evidence="1">
    <location>
        <begin position="158"/>
        <end position="182"/>
    </location>
</feature>
<sequence>MKQRVVINTRILLGLLVFCIFSFLSLTGVKVFEPWPQVTLLWDSGQPLLYFIDHFHFERYLVVYPGLLLEELYPRNGFSIYISFFAALNALLFRQVHKTFTGYLPGLLVYSVFLLVHFLMNGRGPIGWSGWLLCLNLHGQFGDPDRTGPFLTVRNSSLLFFSILFSTVTSGIFIVVFIANAILVARVIRTSIHTHLPNFTRLFVVMFAIFIIGYGTYLAIIYMLEALIKVSLYYGSYTGVIMHGIGILAQKYDFELVLLLIAILAIILIFLWRYIKGKVSSILWPIFITSMVGGSFGFTTLTLTIPLFLIFFSVLLKDMLRKFSSQRQS</sequence>
<feature type="transmembrane region" description="Helical" evidence="1">
    <location>
        <begin position="76"/>
        <end position="93"/>
    </location>
</feature>
<proteinExistence type="predicted"/>
<keyword evidence="1" id="KW-0812">Transmembrane</keyword>
<evidence type="ECO:0008006" key="3">
    <source>
        <dbReference type="Google" id="ProtNLM"/>
    </source>
</evidence>
<feature type="transmembrane region" description="Helical" evidence="1">
    <location>
        <begin position="295"/>
        <end position="316"/>
    </location>
</feature>
<gene>
    <name evidence="2" type="ORF">LCGC14_1015100</name>
</gene>
<evidence type="ECO:0000256" key="1">
    <source>
        <dbReference type="SAM" id="Phobius"/>
    </source>
</evidence>